<dbReference type="EMBL" id="QWIJ01002600">
    <property type="protein sequence ID" value="RMX71675.1"/>
    <property type="molecule type" value="Genomic_DNA"/>
</dbReference>
<reference evidence="3 4" key="1">
    <citation type="journal article" date="2018" name="BMC Genomics">
        <title>Genomic evidence for intraspecific hybridization in a clonal and extremely halotolerant yeast.</title>
        <authorList>
            <person name="Gostincar C."/>
            <person name="Stajich J.E."/>
            <person name="Zupancic J."/>
            <person name="Zalar P."/>
            <person name="Gunde-Cimerman N."/>
        </authorList>
    </citation>
    <scope>NUCLEOTIDE SEQUENCE [LARGE SCALE GENOMIC DNA]</scope>
    <source>
        <strain evidence="3 4">EXF-6656</strain>
    </source>
</reference>
<dbReference type="VEuPathDB" id="FungiDB:BTJ68_04124"/>
<feature type="binding site" evidence="1">
    <location>
        <position position="234"/>
    </location>
    <ligand>
        <name>Zn(2+)</name>
        <dbReference type="ChEBI" id="CHEBI:29105"/>
    </ligand>
</feature>
<dbReference type="SMART" id="SM01388">
    <property type="entry name" value="Mob1_phocein"/>
    <property type="match status" value="1"/>
</dbReference>
<name>A0A3M6VZL9_HORWE</name>
<accession>A0A3M6VZL9</accession>
<dbReference type="InterPro" id="IPR036703">
    <property type="entry name" value="MOB_kinase_act_sf"/>
</dbReference>
<proteinExistence type="predicted"/>
<feature type="compositionally biased region" description="Polar residues" evidence="2">
    <location>
        <begin position="117"/>
        <end position="132"/>
    </location>
</feature>
<evidence type="ECO:0000256" key="1">
    <source>
        <dbReference type="PIRSR" id="PIRSR605301-1"/>
    </source>
</evidence>
<keyword evidence="1" id="KW-0862">Zinc</keyword>
<feature type="compositionally biased region" description="Basic and acidic residues" evidence="2">
    <location>
        <begin position="414"/>
        <end position="425"/>
    </location>
</feature>
<dbReference type="InterPro" id="IPR005301">
    <property type="entry name" value="MOB_kinase_act_fam"/>
</dbReference>
<feature type="region of interest" description="Disordered" evidence="2">
    <location>
        <begin position="392"/>
        <end position="425"/>
    </location>
</feature>
<comment type="caution">
    <text evidence="3">The sequence shown here is derived from an EMBL/GenBank/DDBJ whole genome shotgun (WGS) entry which is preliminary data.</text>
</comment>
<feature type="binding site" evidence="1">
    <location>
        <position position="336"/>
    </location>
    <ligand>
        <name>Zn(2+)</name>
        <dbReference type="ChEBI" id="CHEBI:29105"/>
    </ligand>
</feature>
<dbReference type="SUPFAM" id="SSF101152">
    <property type="entry name" value="Mob1/phocein"/>
    <property type="match status" value="1"/>
</dbReference>
<feature type="region of interest" description="Disordered" evidence="2">
    <location>
        <begin position="96"/>
        <end position="145"/>
    </location>
</feature>
<evidence type="ECO:0000313" key="3">
    <source>
        <dbReference type="EMBL" id="RMX71675.1"/>
    </source>
</evidence>
<evidence type="ECO:0000256" key="2">
    <source>
        <dbReference type="SAM" id="MobiDB-lite"/>
    </source>
</evidence>
<feature type="binding site" evidence="1">
    <location>
        <position position="331"/>
    </location>
    <ligand>
        <name>Zn(2+)</name>
        <dbReference type="ChEBI" id="CHEBI:29105"/>
    </ligand>
</feature>
<sequence length="425" mass="47603">MTIGNRGGEVFRVRFTSQAWFHITATWCWQPSTAPLTVPLPTQQLDRTQPQDNYNMPYNTLPEQPPGDLSQYDPDLLAEIAELRIKMLANAMNSNSRAFGRGGTNNQARNQPAPASRANTASPSTYNQSQVNAPSIPSAPPSPSLTQNVAANEAAMHQAMKAQGRIPQFFREQQSGFIVKGNFMTLAAKPVLIEEGEWVAHQAVEQIRLLTGMLRCVQTEDRSTGMSVCNERECPAMSAGATVYMWIDTNRNPINLPAPTYIKHIQTWVNGKIQDPNIFPTESFTSAPPLPSSSQTAADPTHWLGKTSGFPQRFEVEVRNMYKQMFRCYAHLYWTHWLFFYHTSSTRELNTCFMHFISVGRLYGLLSERDMEPMQPLIDIWLKQGVLPDLEKVQPGQPLSNPAASPAIAMNEKSNQEKTAQEGRA</sequence>
<dbReference type="Gene3D" id="1.20.140.30">
    <property type="entry name" value="MOB kinase activator"/>
    <property type="match status" value="1"/>
</dbReference>
<feature type="binding site" evidence="1">
    <location>
        <position position="229"/>
    </location>
    <ligand>
        <name>Zn(2+)</name>
        <dbReference type="ChEBI" id="CHEBI:29105"/>
    </ligand>
</feature>
<keyword evidence="1" id="KW-0479">Metal-binding</keyword>
<dbReference type="AlphaFoldDB" id="A0A3M6VZL9"/>
<dbReference type="OrthoDB" id="10261121at2759"/>
<evidence type="ECO:0000313" key="4">
    <source>
        <dbReference type="Proteomes" id="UP000281245"/>
    </source>
</evidence>
<dbReference type="Pfam" id="PF03637">
    <property type="entry name" value="Mob1_phocein"/>
    <property type="match status" value="2"/>
</dbReference>
<protein>
    <recommendedName>
        <fullName evidence="5">Mob1/phocein</fullName>
    </recommendedName>
</protein>
<organism evidence="3 4">
    <name type="scientific">Hortaea werneckii</name>
    <name type="common">Black yeast</name>
    <name type="synonym">Cladosporium werneckii</name>
    <dbReference type="NCBI Taxonomy" id="91943"/>
    <lineage>
        <taxon>Eukaryota</taxon>
        <taxon>Fungi</taxon>
        <taxon>Dikarya</taxon>
        <taxon>Ascomycota</taxon>
        <taxon>Pezizomycotina</taxon>
        <taxon>Dothideomycetes</taxon>
        <taxon>Dothideomycetidae</taxon>
        <taxon>Mycosphaerellales</taxon>
        <taxon>Teratosphaeriaceae</taxon>
        <taxon>Hortaea</taxon>
    </lineage>
</organism>
<gene>
    <name evidence="3" type="ORF">D0869_15393</name>
</gene>
<evidence type="ECO:0008006" key="5">
    <source>
        <dbReference type="Google" id="ProtNLM"/>
    </source>
</evidence>
<dbReference type="PANTHER" id="PTHR22599">
    <property type="entry name" value="MPS ONE BINDER KINASE ACTIVATOR-LIKE MOB"/>
    <property type="match status" value="1"/>
</dbReference>
<dbReference type="Proteomes" id="UP000281245">
    <property type="component" value="Unassembled WGS sequence"/>
</dbReference>